<accession>A0ABQ8MJ92</accession>
<protein>
    <submittedName>
        <fullName evidence="1">Uncharacterized protein</fullName>
    </submittedName>
</protein>
<sequence length="25" mass="2948">MEWYIPVPLLLLLLLLLCPPSLHFL</sequence>
<evidence type="ECO:0000313" key="2">
    <source>
        <dbReference type="Proteomes" id="UP000830375"/>
    </source>
</evidence>
<name>A0ABQ8MJ92_LABRO</name>
<organism evidence="1 2">
    <name type="scientific">Labeo rohita</name>
    <name type="common">Indian major carp</name>
    <name type="synonym">Cyprinus rohita</name>
    <dbReference type="NCBI Taxonomy" id="84645"/>
    <lineage>
        <taxon>Eukaryota</taxon>
        <taxon>Metazoa</taxon>
        <taxon>Chordata</taxon>
        <taxon>Craniata</taxon>
        <taxon>Vertebrata</taxon>
        <taxon>Euteleostomi</taxon>
        <taxon>Actinopterygii</taxon>
        <taxon>Neopterygii</taxon>
        <taxon>Teleostei</taxon>
        <taxon>Ostariophysi</taxon>
        <taxon>Cypriniformes</taxon>
        <taxon>Cyprinidae</taxon>
        <taxon>Labeoninae</taxon>
        <taxon>Labeonini</taxon>
        <taxon>Labeo</taxon>
    </lineage>
</organism>
<proteinExistence type="predicted"/>
<evidence type="ECO:0000313" key="1">
    <source>
        <dbReference type="EMBL" id="KAI2662944.1"/>
    </source>
</evidence>
<gene>
    <name evidence="1" type="ORF">H4Q32_001932</name>
</gene>
<dbReference type="EMBL" id="JACTAM010000007">
    <property type="protein sequence ID" value="KAI2662944.1"/>
    <property type="molecule type" value="Genomic_DNA"/>
</dbReference>
<reference evidence="1 2" key="1">
    <citation type="submission" date="2022-01" db="EMBL/GenBank/DDBJ databases">
        <title>A high-quality chromosome-level genome assembly of rohu carp, Labeo rohita.</title>
        <authorList>
            <person name="Arick M.A. II"/>
            <person name="Hsu C.-Y."/>
            <person name="Magbanua Z."/>
            <person name="Pechanova O."/>
            <person name="Grover C."/>
            <person name="Miller E."/>
            <person name="Thrash A."/>
            <person name="Ezzel L."/>
            <person name="Alam S."/>
            <person name="Benzie J."/>
            <person name="Hamilton M."/>
            <person name="Karsi A."/>
            <person name="Lawrence M.L."/>
            <person name="Peterson D.G."/>
        </authorList>
    </citation>
    <scope>NUCLEOTIDE SEQUENCE [LARGE SCALE GENOMIC DNA]</scope>
    <source>
        <strain evidence="2">BAU-BD-2019</strain>
        <tissue evidence="1">Blood</tissue>
    </source>
</reference>
<dbReference type="Proteomes" id="UP000830375">
    <property type="component" value="Unassembled WGS sequence"/>
</dbReference>
<keyword evidence="2" id="KW-1185">Reference proteome</keyword>
<comment type="caution">
    <text evidence="1">The sequence shown here is derived from an EMBL/GenBank/DDBJ whole genome shotgun (WGS) entry which is preliminary data.</text>
</comment>